<gene>
    <name evidence="2" type="ORF">ACFQPB_08470</name>
</gene>
<proteinExistence type="predicted"/>
<dbReference type="Pfam" id="PF14090">
    <property type="entry name" value="HTH_39"/>
    <property type="match status" value="1"/>
</dbReference>
<organism evidence="2 3">
    <name type="scientific">Hydrogenophaga atypica</name>
    <dbReference type="NCBI Taxonomy" id="249409"/>
    <lineage>
        <taxon>Bacteria</taxon>
        <taxon>Pseudomonadati</taxon>
        <taxon>Pseudomonadota</taxon>
        <taxon>Betaproteobacteria</taxon>
        <taxon>Burkholderiales</taxon>
        <taxon>Comamonadaceae</taxon>
        <taxon>Hydrogenophaga</taxon>
    </lineage>
</organism>
<evidence type="ECO:0000259" key="1">
    <source>
        <dbReference type="Pfam" id="PF14090"/>
    </source>
</evidence>
<comment type="caution">
    <text evidence="2">The sequence shown here is derived from an EMBL/GenBank/DDBJ whole genome shotgun (WGS) entry which is preliminary data.</text>
</comment>
<sequence>MSAEVLTARPYNGIASQRAAILATLRQSPATGAQLIRQCHAPDPTARIHELRTEGHQIETQWTDQRNPDGSVNRVALYVLHGKDDRQRELDLNA</sequence>
<reference evidence="3" key="1">
    <citation type="journal article" date="2019" name="Int. J. Syst. Evol. Microbiol.">
        <title>The Global Catalogue of Microorganisms (GCM) 10K type strain sequencing project: providing services to taxonomists for standard genome sequencing and annotation.</title>
        <authorList>
            <consortium name="The Broad Institute Genomics Platform"/>
            <consortium name="The Broad Institute Genome Sequencing Center for Infectious Disease"/>
            <person name="Wu L."/>
            <person name="Ma J."/>
        </authorList>
    </citation>
    <scope>NUCLEOTIDE SEQUENCE [LARGE SCALE GENOMIC DNA]</scope>
    <source>
        <strain evidence="3">CGMCC 1.12371</strain>
    </source>
</reference>
<keyword evidence="3" id="KW-1185">Reference proteome</keyword>
<dbReference type="Proteomes" id="UP001596501">
    <property type="component" value="Unassembled WGS sequence"/>
</dbReference>
<accession>A0ABW2QL64</accession>
<feature type="domain" description="Winged helix-turn-helix" evidence="1">
    <location>
        <begin position="16"/>
        <end position="80"/>
    </location>
</feature>
<protein>
    <submittedName>
        <fullName evidence="2">Helix-turn-helix domain-containing protein</fullName>
    </submittedName>
</protein>
<name>A0ABW2QL64_9BURK</name>
<evidence type="ECO:0000313" key="3">
    <source>
        <dbReference type="Proteomes" id="UP001596501"/>
    </source>
</evidence>
<dbReference type="RefSeq" id="WP_382221836.1">
    <property type="nucleotide sequence ID" value="NZ_JBHTCA010000004.1"/>
</dbReference>
<evidence type="ECO:0000313" key="2">
    <source>
        <dbReference type="EMBL" id="MFC7408892.1"/>
    </source>
</evidence>
<dbReference type="EMBL" id="JBHTCA010000004">
    <property type="protein sequence ID" value="MFC7408892.1"/>
    <property type="molecule type" value="Genomic_DNA"/>
</dbReference>
<dbReference type="InterPro" id="IPR055245">
    <property type="entry name" value="HTH_proteobacteria"/>
</dbReference>